<dbReference type="InterPro" id="IPR029058">
    <property type="entry name" value="AB_hydrolase_fold"/>
</dbReference>
<accession>A0A8T0VSW1</accession>
<protein>
    <recommendedName>
        <fullName evidence="4">Peptidase S9 prolyl oligopeptidase catalytic domain-containing protein</fullName>
    </recommendedName>
</protein>
<evidence type="ECO:0000313" key="3">
    <source>
        <dbReference type="Proteomes" id="UP000823388"/>
    </source>
</evidence>
<dbReference type="PANTHER" id="PTHR12277:SF81">
    <property type="entry name" value="PROTEIN ABHD13"/>
    <property type="match status" value="1"/>
</dbReference>
<comment type="caution">
    <text evidence="2">The sequence shown here is derived from an EMBL/GenBank/DDBJ whole genome shotgun (WGS) entry which is preliminary data.</text>
</comment>
<dbReference type="PANTHER" id="PTHR12277">
    <property type="entry name" value="ALPHA/BETA HYDROLASE DOMAIN-CONTAINING PROTEIN"/>
    <property type="match status" value="1"/>
</dbReference>
<feature type="transmembrane region" description="Helical" evidence="1">
    <location>
        <begin position="7"/>
        <end position="26"/>
    </location>
</feature>
<evidence type="ECO:0000313" key="2">
    <source>
        <dbReference type="EMBL" id="KAG2638290.1"/>
    </source>
</evidence>
<sequence>MSGWLKVLAYGAGGVAVVGLAALVALQERLVYVPVLPGLARAYPITPARLRLSYEDVWLRAADGVRLHSWFIRHSPTCRGPKLLNCVVRSPWSTLDIVGEVKQPILFLSGLQDELVPPSHMTMLYDKAVEHNRNCRFVDFPSGMHMDTWMSGGDRYWRAIQLFLDQYAPEVQSRDASFKSEIAEDDEAAD</sequence>
<gene>
    <name evidence="2" type="ORF">PVAP13_2NG583400</name>
</gene>
<organism evidence="2 3">
    <name type="scientific">Panicum virgatum</name>
    <name type="common">Blackwell switchgrass</name>
    <dbReference type="NCBI Taxonomy" id="38727"/>
    <lineage>
        <taxon>Eukaryota</taxon>
        <taxon>Viridiplantae</taxon>
        <taxon>Streptophyta</taxon>
        <taxon>Embryophyta</taxon>
        <taxon>Tracheophyta</taxon>
        <taxon>Spermatophyta</taxon>
        <taxon>Magnoliopsida</taxon>
        <taxon>Liliopsida</taxon>
        <taxon>Poales</taxon>
        <taxon>Poaceae</taxon>
        <taxon>PACMAD clade</taxon>
        <taxon>Panicoideae</taxon>
        <taxon>Panicodae</taxon>
        <taxon>Paniceae</taxon>
        <taxon>Panicinae</taxon>
        <taxon>Panicum</taxon>
        <taxon>Panicum sect. Hiantes</taxon>
    </lineage>
</organism>
<keyword evidence="1" id="KW-1133">Transmembrane helix</keyword>
<dbReference type="AlphaFoldDB" id="A0A8T0VSW1"/>
<evidence type="ECO:0008006" key="4">
    <source>
        <dbReference type="Google" id="ProtNLM"/>
    </source>
</evidence>
<dbReference type="Proteomes" id="UP000823388">
    <property type="component" value="Chromosome 2N"/>
</dbReference>
<proteinExistence type="predicted"/>
<dbReference type="EMBL" id="CM029040">
    <property type="protein sequence ID" value="KAG2638290.1"/>
    <property type="molecule type" value="Genomic_DNA"/>
</dbReference>
<dbReference type="Gene3D" id="3.40.50.1820">
    <property type="entry name" value="alpha/beta hydrolase"/>
    <property type="match status" value="1"/>
</dbReference>
<dbReference type="SUPFAM" id="SSF53474">
    <property type="entry name" value="alpha/beta-Hydrolases"/>
    <property type="match status" value="1"/>
</dbReference>
<name>A0A8T0VSW1_PANVG</name>
<keyword evidence="3" id="KW-1185">Reference proteome</keyword>
<dbReference type="GO" id="GO:0016020">
    <property type="term" value="C:membrane"/>
    <property type="evidence" value="ECO:0007669"/>
    <property type="project" value="TreeGrafter"/>
</dbReference>
<keyword evidence="1" id="KW-0472">Membrane</keyword>
<keyword evidence="1" id="KW-0812">Transmembrane</keyword>
<evidence type="ECO:0000256" key="1">
    <source>
        <dbReference type="SAM" id="Phobius"/>
    </source>
</evidence>
<dbReference type="GO" id="GO:0008474">
    <property type="term" value="F:palmitoyl-(protein) hydrolase activity"/>
    <property type="evidence" value="ECO:0007669"/>
    <property type="project" value="TreeGrafter"/>
</dbReference>
<reference evidence="2" key="1">
    <citation type="submission" date="2020-05" db="EMBL/GenBank/DDBJ databases">
        <title>WGS assembly of Panicum virgatum.</title>
        <authorList>
            <person name="Lovell J.T."/>
            <person name="Jenkins J."/>
            <person name="Shu S."/>
            <person name="Juenger T.E."/>
            <person name="Schmutz J."/>
        </authorList>
    </citation>
    <scope>NUCLEOTIDE SEQUENCE</scope>
    <source>
        <strain evidence="2">AP13</strain>
    </source>
</reference>